<keyword evidence="1" id="KW-0472">Membrane</keyword>
<feature type="transmembrane region" description="Helical" evidence="1">
    <location>
        <begin position="6"/>
        <end position="27"/>
    </location>
</feature>
<gene>
    <name evidence="2" type="ORF">GTW23_02745</name>
</gene>
<comment type="caution">
    <text evidence="2">The sequence shown here is derived from an EMBL/GenBank/DDBJ whole genome shotgun (WGS) entry which is preliminary data.</text>
</comment>
<evidence type="ECO:0000256" key="1">
    <source>
        <dbReference type="SAM" id="Phobius"/>
    </source>
</evidence>
<keyword evidence="1" id="KW-1133">Transmembrane helix</keyword>
<keyword evidence="1" id="KW-0812">Transmembrane</keyword>
<dbReference type="Proteomes" id="UP001320715">
    <property type="component" value="Unassembled WGS sequence"/>
</dbReference>
<accession>A0ABT1CLJ3</accession>
<sequence length="126" mass="14148">METELATWHFIVAGIVFVMLGALAHVVRAVFNVFPDKLSDTPAVNVLVSSDYSWGDYLIGTEFDDGGYYRLDSLKNLRLSISYWLFAGFGMMLISAEAAQMVAYGIETGLSAFVELFWYRIENLRA</sequence>
<dbReference type="RefSeq" id="WP_252914534.1">
    <property type="nucleotide sequence ID" value="NZ_JAAAML010000001.1"/>
</dbReference>
<name>A0ABT1CLJ3_9HYPH</name>
<evidence type="ECO:0000313" key="3">
    <source>
        <dbReference type="Proteomes" id="UP001320715"/>
    </source>
</evidence>
<proteinExistence type="predicted"/>
<protein>
    <submittedName>
        <fullName evidence="2">Uncharacterized protein</fullName>
    </submittedName>
</protein>
<reference evidence="2 3" key="1">
    <citation type="submission" date="2020-01" db="EMBL/GenBank/DDBJ databases">
        <title>Genomes of bacteria type strains.</title>
        <authorList>
            <person name="Chen J."/>
            <person name="Zhu S."/>
            <person name="Yang J."/>
        </authorList>
    </citation>
    <scope>NUCLEOTIDE SEQUENCE [LARGE SCALE GENOMIC DNA]</scope>
    <source>
        <strain evidence="2 3">DSM 16655</strain>
    </source>
</reference>
<keyword evidence="3" id="KW-1185">Reference proteome</keyword>
<feature type="transmembrane region" description="Helical" evidence="1">
    <location>
        <begin position="77"/>
        <end position="96"/>
    </location>
</feature>
<dbReference type="EMBL" id="JAAAML010000001">
    <property type="protein sequence ID" value="MCO6407081.1"/>
    <property type="molecule type" value="Genomic_DNA"/>
</dbReference>
<organism evidence="2 3">
    <name type="scientific">Hoeflea alexandrii</name>
    <dbReference type="NCBI Taxonomy" id="288436"/>
    <lineage>
        <taxon>Bacteria</taxon>
        <taxon>Pseudomonadati</taxon>
        <taxon>Pseudomonadota</taxon>
        <taxon>Alphaproteobacteria</taxon>
        <taxon>Hyphomicrobiales</taxon>
        <taxon>Rhizobiaceae</taxon>
        <taxon>Hoeflea</taxon>
    </lineage>
</organism>
<evidence type="ECO:0000313" key="2">
    <source>
        <dbReference type="EMBL" id="MCO6407081.1"/>
    </source>
</evidence>